<protein>
    <submittedName>
        <fullName evidence="1">Uncharacterized protein</fullName>
    </submittedName>
</protein>
<dbReference type="RefSeq" id="WP_277731205.1">
    <property type="nucleotide sequence ID" value="NZ_CP120733.1"/>
</dbReference>
<sequence>MNIISVWSEVLRNSNNLKENIKNIDIKQENLDDLIKYSEAYFDNAKNFKRLISDKNHSTTYRIYNAYLEANIGIVGNELMNLKEKNIDAYNILINSIEDIDIKELVYYKEKLIEDYTPYDIHVLSGKEDEEYNGWY</sequence>
<organism evidence="1 2">
    <name type="scientific">Tepidibacter hydrothermalis</name>
    <dbReference type="NCBI Taxonomy" id="3036126"/>
    <lineage>
        <taxon>Bacteria</taxon>
        <taxon>Bacillati</taxon>
        <taxon>Bacillota</taxon>
        <taxon>Clostridia</taxon>
        <taxon>Peptostreptococcales</taxon>
        <taxon>Peptostreptococcaceae</taxon>
        <taxon>Tepidibacter</taxon>
    </lineage>
</organism>
<dbReference type="EMBL" id="CP120733">
    <property type="protein sequence ID" value="WFD09282.1"/>
    <property type="molecule type" value="Genomic_DNA"/>
</dbReference>
<dbReference type="Proteomes" id="UP001222800">
    <property type="component" value="Chromosome"/>
</dbReference>
<evidence type="ECO:0000313" key="1">
    <source>
        <dbReference type="EMBL" id="WFD09282.1"/>
    </source>
</evidence>
<reference evidence="1 2" key="1">
    <citation type="submission" date="2023-03" db="EMBL/GenBank/DDBJ databases">
        <title>Complete genome sequence of Tepidibacter sp. SWIR-1, isolated from a deep-sea hydrothermal vent.</title>
        <authorList>
            <person name="Li X."/>
        </authorList>
    </citation>
    <scope>NUCLEOTIDE SEQUENCE [LARGE SCALE GENOMIC DNA]</scope>
    <source>
        <strain evidence="1 2">SWIR-1</strain>
    </source>
</reference>
<gene>
    <name evidence="1" type="ORF">P4S50_12905</name>
</gene>
<name>A0ABY8ECR1_9FIRM</name>
<keyword evidence="2" id="KW-1185">Reference proteome</keyword>
<accession>A0ABY8ECR1</accession>
<proteinExistence type="predicted"/>
<evidence type="ECO:0000313" key="2">
    <source>
        <dbReference type="Proteomes" id="UP001222800"/>
    </source>
</evidence>